<sequence>MLKKFSLIFLTIFALFFLLGCTQVNVCGDNICQVGEENTCPTDCAPKLDSTINVYVNGAWDATGNTYIRWYYSKDVSASINSNVISRLGDHWFGEQNKNLYLSFNDSKSGELPITRDKREYQLKITEPGEYYFEAISEDYSYRAVSEKIIVNESGDYYVSLSMTPSNPAVRIKAVDDRGNILSGEGKINLYYVEENWEYGEYVTNEWLYSSAYFNESDEINALFFVYNSTDLVNRNVYYRAVVEIEGYEPYTVDVWGARYQKYSEYYAHLVSNKPTEKGNLKIRIVPGINTGKVDLNKLVGLTASVCPVSYAGKCNSEVIDSDLSINLSDYYYGDYRVYASYYDQNQMPVSLDTDSALVTIDSAEGSAEIKGIRGALIILYAYEGKRGVLADPEKVILLQVCTNYLDQNKCYEYSENTTWKNAWGTNPGRIPVVMSSESQIEAYSKLIYTIDMLYGDKEGTLNVRFVQGIPTAMVIFK</sequence>
<dbReference type="PROSITE" id="PS51257">
    <property type="entry name" value="PROKAR_LIPOPROTEIN"/>
    <property type="match status" value="1"/>
</dbReference>
<proteinExistence type="predicted"/>
<dbReference type="EMBL" id="JAAZKV010000003">
    <property type="protein sequence ID" value="NMA44266.1"/>
    <property type="molecule type" value="Genomic_DNA"/>
</dbReference>
<protein>
    <submittedName>
        <fullName evidence="1">Uncharacterized protein</fullName>
    </submittedName>
</protein>
<name>A0A7K4BYC8_9ARCH</name>
<evidence type="ECO:0000313" key="2">
    <source>
        <dbReference type="Proteomes" id="UP000526302"/>
    </source>
</evidence>
<dbReference type="AlphaFoldDB" id="A0A7K4BYC8"/>
<organism evidence="1 2">
    <name type="scientific">Candidatus Iainarchaeum sp</name>
    <dbReference type="NCBI Taxonomy" id="3101447"/>
    <lineage>
        <taxon>Archaea</taxon>
        <taxon>Candidatus Iainarchaeota</taxon>
        <taxon>Candidatus Iainarchaeia</taxon>
        <taxon>Candidatus Iainarchaeales</taxon>
        <taxon>Candidatus Iainarchaeaceae</taxon>
        <taxon>Candidatus Iainarchaeum</taxon>
    </lineage>
</organism>
<comment type="caution">
    <text evidence="1">The sequence shown here is derived from an EMBL/GenBank/DDBJ whole genome shotgun (WGS) entry which is preliminary data.</text>
</comment>
<evidence type="ECO:0000313" key="1">
    <source>
        <dbReference type="EMBL" id="NMA44266.1"/>
    </source>
</evidence>
<reference evidence="1 2" key="1">
    <citation type="journal article" date="2020" name="Biotechnol. Biofuels">
        <title>New insights from the biogas microbiome by comprehensive genome-resolved metagenomics of nearly 1600 species originating from multiple anaerobic digesters.</title>
        <authorList>
            <person name="Campanaro S."/>
            <person name="Treu L."/>
            <person name="Rodriguez-R L.M."/>
            <person name="Kovalovszki A."/>
            <person name="Ziels R.M."/>
            <person name="Maus I."/>
            <person name="Zhu X."/>
            <person name="Kougias P.G."/>
            <person name="Basile A."/>
            <person name="Luo G."/>
            <person name="Schluter A."/>
            <person name="Konstantinidis K.T."/>
            <person name="Angelidaki I."/>
        </authorList>
    </citation>
    <scope>NUCLEOTIDE SEQUENCE [LARGE SCALE GENOMIC DNA]</scope>
    <source>
        <strain evidence="1">AS22ysBPME_79</strain>
    </source>
</reference>
<dbReference type="Proteomes" id="UP000526302">
    <property type="component" value="Unassembled WGS sequence"/>
</dbReference>
<accession>A0A7K4BYC8</accession>
<gene>
    <name evidence="1" type="ORF">GX950_00425</name>
</gene>